<dbReference type="InterPro" id="IPR035476">
    <property type="entry name" value="SIS_PGI_1"/>
</dbReference>
<dbReference type="InterPro" id="IPR023096">
    <property type="entry name" value="G6P_Isomerase_C"/>
</dbReference>
<comment type="catalytic activity">
    <reaction evidence="7">
        <text>alpha-D-glucose 6-phosphate = beta-D-fructose 6-phosphate</text>
        <dbReference type="Rhea" id="RHEA:11816"/>
        <dbReference type="ChEBI" id="CHEBI:57634"/>
        <dbReference type="ChEBI" id="CHEBI:58225"/>
        <dbReference type="EC" id="5.3.1.9"/>
    </reaction>
</comment>
<evidence type="ECO:0000256" key="3">
    <source>
        <dbReference type="ARBA" id="ARBA00011952"/>
    </source>
</evidence>
<dbReference type="GO" id="GO:0097367">
    <property type="term" value="F:carbohydrate derivative binding"/>
    <property type="evidence" value="ECO:0007669"/>
    <property type="project" value="InterPro"/>
</dbReference>
<dbReference type="Gene3D" id="3.40.50.10490">
    <property type="entry name" value="Glucose-6-phosphate isomerase like protein, domain 1"/>
    <property type="match status" value="2"/>
</dbReference>
<dbReference type="CDD" id="cd05016">
    <property type="entry name" value="SIS_PGI_2"/>
    <property type="match status" value="1"/>
</dbReference>
<dbReference type="InterPro" id="IPR018189">
    <property type="entry name" value="Phosphoglucose_isomerase_CS"/>
</dbReference>
<protein>
    <recommendedName>
        <fullName evidence="3">glucose-6-phosphate isomerase</fullName>
        <ecNumber evidence="3">5.3.1.9</ecNumber>
    </recommendedName>
</protein>
<accession>A0A381PGI6</accession>
<comment type="similarity">
    <text evidence="2">Belongs to the GPI family.</text>
</comment>
<dbReference type="GO" id="GO:0051156">
    <property type="term" value="P:glucose 6-phosphate metabolic process"/>
    <property type="evidence" value="ECO:0007669"/>
    <property type="project" value="TreeGrafter"/>
</dbReference>
<reference evidence="9" key="1">
    <citation type="submission" date="2018-05" db="EMBL/GenBank/DDBJ databases">
        <authorList>
            <person name="Lanie J.A."/>
            <person name="Ng W.-L."/>
            <person name="Kazmierczak K.M."/>
            <person name="Andrzejewski T.M."/>
            <person name="Davidsen T.M."/>
            <person name="Wayne K.J."/>
            <person name="Tettelin H."/>
            <person name="Glass J.I."/>
            <person name="Rusch D."/>
            <person name="Podicherti R."/>
            <person name="Tsui H.-C.T."/>
            <person name="Winkler M.E."/>
        </authorList>
    </citation>
    <scope>NUCLEOTIDE SEQUENCE</scope>
</reference>
<dbReference type="PANTHER" id="PTHR11469:SF1">
    <property type="entry name" value="GLUCOSE-6-PHOSPHATE ISOMERASE"/>
    <property type="match status" value="1"/>
</dbReference>
<dbReference type="EC" id="5.3.1.9" evidence="3"/>
<dbReference type="UniPathway" id="UPA00109">
    <property type="reaction ID" value="UER00181"/>
</dbReference>
<dbReference type="GO" id="GO:0005829">
    <property type="term" value="C:cytosol"/>
    <property type="evidence" value="ECO:0007669"/>
    <property type="project" value="TreeGrafter"/>
</dbReference>
<dbReference type="InterPro" id="IPR035482">
    <property type="entry name" value="SIS_PGI_2"/>
</dbReference>
<feature type="region of interest" description="Disordered" evidence="8">
    <location>
        <begin position="1"/>
        <end position="20"/>
    </location>
</feature>
<evidence type="ECO:0000313" key="9">
    <source>
        <dbReference type="EMBL" id="SUZ65754.1"/>
    </source>
</evidence>
<dbReference type="SUPFAM" id="SSF53697">
    <property type="entry name" value="SIS domain"/>
    <property type="match status" value="1"/>
</dbReference>
<sequence>MTAVSHPFDDGLPLGGPPHAASAWAELEDHAKSELPHLRDLFADDPSRDIRMGFECADLWIDLSHQNVTDETMGFLVDLATQRQVVGTLQRTLIGDTVNSTEGRPAVHGAMRSPRAVVQGLAEVETGRATFDRMAALASEIRDGEARGATGRTVEAVVHLGIGGSHLGPALAVDALRHLTHPGVEVRFSSGIDRDDLNEALAGLDPETTLVVACSKSFTTLETLTALDAAMAWLSNGIGEAAIDHVIGVTAAPERARSLGLPEERILEVPLGVGGRFSLGSAVGFPVMVAIGPEAFHKVLEGMHVIDVLSAAEPPEENAAVQLALIDVWNRCFLGRGSLAIVPYAHRLRLLPAHVQQVSMESLGKSVCQNSDNPETATGPVVWGAPGTDAQHAFFQLLHQGTDVVPVDLIAVARPLTDDDRSVHGQDLLVANLMAQADALAFGRTPDEVRAEGVPEDLVAHQMFPGNRPSTTILMPELSPSTLGQLIALYENRTIAMAALLGLNPFDQWGVELGKELATRIGDGLTNRDGAQDPSATELLRRYRSLREG</sequence>
<dbReference type="AlphaFoldDB" id="A0A381PGI6"/>
<dbReference type="InterPro" id="IPR046348">
    <property type="entry name" value="SIS_dom_sf"/>
</dbReference>
<keyword evidence="4" id="KW-0312">Gluconeogenesis</keyword>
<evidence type="ECO:0000256" key="8">
    <source>
        <dbReference type="SAM" id="MobiDB-lite"/>
    </source>
</evidence>
<dbReference type="CDD" id="cd05015">
    <property type="entry name" value="SIS_PGI_1"/>
    <property type="match status" value="1"/>
</dbReference>
<dbReference type="GO" id="GO:0006094">
    <property type="term" value="P:gluconeogenesis"/>
    <property type="evidence" value="ECO:0007669"/>
    <property type="project" value="UniProtKB-KW"/>
</dbReference>
<dbReference type="PRINTS" id="PR00662">
    <property type="entry name" value="G6PISOMERASE"/>
</dbReference>
<proteinExistence type="inferred from homology"/>
<evidence type="ECO:0000256" key="4">
    <source>
        <dbReference type="ARBA" id="ARBA00022432"/>
    </source>
</evidence>
<evidence type="ECO:0000256" key="2">
    <source>
        <dbReference type="ARBA" id="ARBA00006604"/>
    </source>
</evidence>
<evidence type="ECO:0000256" key="1">
    <source>
        <dbReference type="ARBA" id="ARBA00004926"/>
    </source>
</evidence>
<dbReference type="PANTHER" id="PTHR11469">
    <property type="entry name" value="GLUCOSE-6-PHOSPHATE ISOMERASE"/>
    <property type="match status" value="1"/>
</dbReference>
<evidence type="ECO:0000256" key="6">
    <source>
        <dbReference type="ARBA" id="ARBA00023235"/>
    </source>
</evidence>
<dbReference type="HAMAP" id="MF_00473">
    <property type="entry name" value="G6P_isomerase"/>
    <property type="match status" value="1"/>
</dbReference>
<dbReference type="InterPro" id="IPR001672">
    <property type="entry name" value="G6P_Isomerase"/>
</dbReference>
<dbReference type="PROSITE" id="PS51463">
    <property type="entry name" value="P_GLUCOSE_ISOMERASE_3"/>
    <property type="match status" value="1"/>
</dbReference>
<evidence type="ECO:0000256" key="7">
    <source>
        <dbReference type="ARBA" id="ARBA00029321"/>
    </source>
</evidence>
<dbReference type="GO" id="GO:0004347">
    <property type="term" value="F:glucose-6-phosphate isomerase activity"/>
    <property type="evidence" value="ECO:0007669"/>
    <property type="project" value="UniProtKB-EC"/>
</dbReference>
<comment type="pathway">
    <text evidence="1">Carbohydrate degradation; glycolysis; D-glyceraldehyde 3-phosphate and glycerone phosphate from D-glucose: step 2/4.</text>
</comment>
<dbReference type="GO" id="GO:0048029">
    <property type="term" value="F:monosaccharide binding"/>
    <property type="evidence" value="ECO:0007669"/>
    <property type="project" value="TreeGrafter"/>
</dbReference>
<dbReference type="NCBIfam" id="NF001211">
    <property type="entry name" value="PRK00179.1"/>
    <property type="match status" value="1"/>
</dbReference>
<dbReference type="Gene3D" id="1.10.1390.10">
    <property type="match status" value="1"/>
</dbReference>
<dbReference type="Pfam" id="PF00342">
    <property type="entry name" value="PGI"/>
    <property type="match status" value="1"/>
</dbReference>
<name>A0A381PGI6_9ZZZZ</name>
<dbReference type="PROSITE" id="PS00174">
    <property type="entry name" value="P_GLUCOSE_ISOMERASE_2"/>
    <property type="match status" value="1"/>
</dbReference>
<dbReference type="GO" id="GO:0006096">
    <property type="term" value="P:glycolytic process"/>
    <property type="evidence" value="ECO:0007669"/>
    <property type="project" value="UniProtKB-UniPathway"/>
</dbReference>
<dbReference type="EMBL" id="UINC01000967">
    <property type="protein sequence ID" value="SUZ65754.1"/>
    <property type="molecule type" value="Genomic_DNA"/>
</dbReference>
<gene>
    <name evidence="9" type="ORF">METZ01_LOCUS18608</name>
</gene>
<organism evidence="9">
    <name type="scientific">marine metagenome</name>
    <dbReference type="NCBI Taxonomy" id="408172"/>
    <lineage>
        <taxon>unclassified sequences</taxon>
        <taxon>metagenomes</taxon>
        <taxon>ecological metagenomes</taxon>
    </lineage>
</organism>
<keyword evidence="6" id="KW-0413">Isomerase</keyword>
<evidence type="ECO:0000256" key="5">
    <source>
        <dbReference type="ARBA" id="ARBA00023152"/>
    </source>
</evidence>
<keyword evidence="5" id="KW-0324">Glycolysis</keyword>